<proteinExistence type="predicted"/>
<dbReference type="AlphaFoldDB" id="A0AAD5MZW6"/>
<evidence type="ECO:0000313" key="2">
    <source>
        <dbReference type="Proteomes" id="UP001196413"/>
    </source>
</evidence>
<reference evidence="1" key="1">
    <citation type="submission" date="2021-06" db="EMBL/GenBank/DDBJ databases">
        <title>Parelaphostrongylus tenuis whole genome reference sequence.</title>
        <authorList>
            <person name="Garwood T.J."/>
            <person name="Larsen P.A."/>
            <person name="Fountain-Jones N.M."/>
            <person name="Garbe J.R."/>
            <person name="Macchietto M.G."/>
            <person name="Kania S.A."/>
            <person name="Gerhold R.W."/>
            <person name="Richards J.E."/>
            <person name="Wolf T.M."/>
        </authorList>
    </citation>
    <scope>NUCLEOTIDE SEQUENCE</scope>
    <source>
        <strain evidence="1">MNPRO001-30</strain>
        <tissue evidence="1">Meninges</tissue>
    </source>
</reference>
<comment type="caution">
    <text evidence="1">The sequence shown here is derived from an EMBL/GenBank/DDBJ whole genome shotgun (WGS) entry which is preliminary data.</text>
</comment>
<name>A0AAD5MZW6_PARTN</name>
<protein>
    <submittedName>
        <fullName evidence="1">Uncharacterized protein</fullName>
    </submittedName>
</protein>
<organism evidence="1 2">
    <name type="scientific">Parelaphostrongylus tenuis</name>
    <name type="common">Meningeal worm</name>
    <dbReference type="NCBI Taxonomy" id="148309"/>
    <lineage>
        <taxon>Eukaryota</taxon>
        <taxon>Metazoa</taxon>
        <taxon>Ecdysozoa</taxon>
        <taxon>Nematoda</taxon>
        <taxon>Chromadorea</taxon>
        <taxon>Rhabditida</taxon>
        <taxon>Rhabditina</taxon>
        <taxon>Rhabditomorpha</taxon>
        <taxon>Strongyloidea</taxon>
        <taxon>Metastrongylidae</taxon>
        <taxon>Parelaphostrongylus</taxon>
    </lineage>
</organism>
<evidence type="ECO:0000313" key="1">
    <source>
        <dbReference type="EMBL" id="KAJ1358881.1"/>
    </source>
</evidence>
<gene>
    <name evidence="1" type="ORF">KIN20_017436</name>
</gene>
<dbReference type="EMBL" id="JAHQIW010003504">
    <property type="protein sequence ID" value="KAJ1358881.1"/>
    <property type="molecule type" value="Genomic_DNA"/>
</dbReference>
<keyword evidence="2" id="KW-1185">Reference proteome</keyword>
<dbReference type="Proteomes" id="UP001196413">
    <property type="component" value="Unassembled WGS sequence"/>
</dbReference>
<sequence>MVYSTDPSTRAKVFGIAASKDVAQTLVSRLLMQTVFGVVEQQGRRALLPDAIISAILDQLSVRIIYEPLECRKVAIGDELTQNIMAKEMEKAHCIIVGSTVTALCAEKEKAKDMCNVNMNMDIDAVPAKHLSFSGVLMTSNTVMANWSSDMWQSVVNRAIRMLASGPFASHFFSAFATVS</sequence>
<accession>A0AAD5MZW6</accession>